<dbReference type="PANTHER" id="PTHR13068">
    <property type="entry name" value="CGI-12 PROTEIN-RELATED"/>
    <property type="match status" value="1"/>
</dbReference>
<dbReference type="OMA" id="WASSCFF"/>
<keyword evidence="2" id="KW-0806">Transcription termination</keyword>
<dbReference type="AlphaFoldDB" id="A0A059DIS9"/>
<dbReference type="Gene3D" id="1.25.70.10">
    <property type="entry name" value="Transcription termination factor 3, mitochondrial"/>
    <property type="match status" value="2"/>
</dbReference>
<dbReference type="STRING" id="71139.A0A059DIS9"/>
<comment type="similarity">
    <text evidence="1">Belongs to the mTERF family.</text>
</comment>
<evidence type="ECO:0000256" key="3">
    <source>
        <dbReference type="ARBA" id="ARBA00022946"/>
    </source>
</evidence>
<evidence type="ECO:0000256" key="1">
    <source>
        <dbReference type="ARBA" id="ARBA00007692"/>
    </source>
</evidence>
<dbReference type="GO" id="GO:0006353">
    <property type="term" value="P:DNA-templated transcription termination"/>
    <property type="evidence" value="ECO:0007669"/>
    <property type="project" value="UniProtKB-KW"/>
</dbReference>
<dbReference type="InParanoid" id="A0A059DIS9"/>
<dbReference type="GO" id="GO:0003676">
    <property type="term" value="F:nucleic acid binding"/>
    <property type="evidence" value="ECO:0007669"/>
    <property type="project" value="InterPro"/>
</dbReference>
<organism evidence="4">
    <name type="scientific">Eucalyptus grandis</name>
    <name type="common">Flooded gum</name>
    <dbReference type="NCBI Taxonomy" id="71139"/>
    <lineage>
        <taxon>Eukaryota</taxon>
        <taxon>Viridiplantae</taxon>
        <taxon>Streptophyta</taxon>
        <taxon>Embryophyta</taxon>
        <taxon>Tracheophyta</taxon>
        <taxon>Spermatophyta</taxon>
        <taxon>Magnoliopsida</taxon>
        <taxon>eudicotyledons</taxon>
        <taxon>Gunneridae</taxon>
        <taxon>Pentapetalae</taxon>
        <taxon>rosids</taxon>
        <taxon>malvids</taxon>
        <taxon>Myrtales</taxon>
        <taxon>Myrtaceae</taxon>
        <taxon>Myrtoideae</taxon>
        <taxon>Eucalypteae</taxon>
        <taxon>Eucalyptus</taxon>
    </lineage>
</organism>
<accession>A0A059DIS9</accession>
<dbReference type="GO" id="GO:0009658">
    <property type="term" value="P:chloroplast organization"/>
    <property type="evidence" value="ECO:0000318"/>
    <property type="project" value="GO_Central"/>
</dbReference>
<evidence type="ECO:0008006" key="5">
    <source>
        <dbReference type="Google" id="ProtNLM"/>
    </source>
</evidence>
<protein>
    <recommendedName>
        <fullName evidence="5">Mitochodrial transcription termination factor-related protein</fullName>
    </recommendedName>
</protein>
<dbReference type="InterPro" id="IPR038538">
    <property type="entry name" value="MTERF_sf"/>
</dbReference>
<dbReference type="FunFam" id="1.25.70.10:FF:000019">
    <property type="entry name" value="mTERF family protein"/>
    <property type="match status" value="1"/>
</dbReference>
<dbReference type="GO" id="GO:0009507">
    <property type="term" value="C:chloroplast"/>
    <property type="evidence" value="ECO:0000318"/>
    <property type="project" value="GO_Central"/>
</dbReference>
<sequence length="575" mass="66080">MRVCSVDVVSLVKSCKTKFWPGGLFQIAQSPDLCGTARSYHVGLIEGPLNNNGKLGRTRGVTLRLAQDAITEYLHFTRGLPFMDAEFISKNSPQFLDKLLQKVDARKDIGASISRFLRYHPINEFEPFFESLGLCPADYARLLPRETMFLMDDQLLLENYHVLCEYGIAREKMGRIYKEAPEIFRYDRGFMMLKISAYEKLGLSRSNMARVIAASPYLLTGDVDKDFIEVLENLKNLGFHFTMIEENISEKDCFRWSQILELFCFFRNIGCSEEQLSELIRHHPGIFFEGSGDKTFSLIGYLLKFGFSVCEIRSMFLQFPNVQVGKFLSNLRRCFMFLTEIDMPTEDISKILCSHSPWLGECTLKKPNTVFARLNIGKKRLCKIIKDDPTEMKNWVLGSRIEQLPDVSKKLLKVNFLLGLGFTDDLTKMSEAVKLFRGKAEDLQERFDCLVSAGLDRKDVIKMLTVCPKILNMSRDVIEMKVDFLKNHLGCPLSTLVKFPAFIGYKIQRIKLRYSMYNWLKDQGAADPELALSTFIGCSDRKFVSRYVNRHPSGPKVWQKLKEEFVYAECLVHAS</sequence>
<evidence type="ECO:0000313" key="4">
    <source>
        <dbReference type="EMBL" id="KCW90301.1"/>
    </source>
</evidence>
<evidence type="ECO:0000256" key="2">
    <source>
        <dbReference type="ARBA" id="ARBA00022472"/>
    </source>
</evidence>
<proteinExistence type="inferred from homology"/>
<dbReference type="PANTHER" id="PTHR13068:SF38">
    <property type="entry name" value="TRANSCRIPTION TERMINATION FACTOR FAMILY PROTEIN"/>
    <property type="match status" value="1"/>
</dbReference>
<dbReference type="InterPro" id="IPR003690">
    <property type="entry name" value="MTERF"/>
</dbReference>
<name>A0A059DIS9_EUCGR</name>
<reference evidence="4" key="1">
    <citation type="submission" date="2013-07" db="EMBL/GenBank/DDBJ databases">
        <title>The genome of Eucalyptus grandis.</title>
        <authorList>
            <person name="Schmutz J."/>
            <person name="Hayes R."/>
            <person name="Myburg A."/>
            <person name="Tuskan G."/>
            <person name="Grattapaglia D."/>
            <person name="Rokhsar D.S."/>
        </authorList>
    </citation>
    <scope>NUCLEOTIDE SEQUENCE</scope>
    <source>
        <tissue evidence="4">Leaf extractions</tissue>
    </source>
</reference>
<dbReference type="Gramene" id="KCW90301">
    <property type="protein sequence ID" value="KCW90301"/>
    <property type="gene ID" value="EUGRSUZ_A02443"/>
</dbReference>
<dbReference type="Pfam" id="PF02536">
    <property type="entry name" value="mTERF"/>
    <property type="match status" value="3"/>
</dbReference>
<keyword evidence="3" id="KW-0809">Transit peptide</keyword>
<gene>
    <name evidence="4" type="ORF">EUGRSUZ_A02443</name>
</gene>
<dbReference type="EMBL" id="KK198753">
    <property type="protein sequence ID" value="KCW90301.1"/>
    <property type="molecule type" value="Genomic_DNA"/>
</dbReference>
<dbReference type="eggNOG" id="KOG1267">
    <property type="taxonomic scope" value="Eukaryota"/>
</dbReference>
<keyword evidence="2" id="KW-0805">Transcription regulation</keyword>
<dbReference type="FunCoup" id="A0A059DIS9">
    <property type="interactions" value="577"/>
</dbReference>
<dbReference type="SMART" id="SM00733">
    <property type="entry name" value="Mterf"/>
    <property type="match status" value="6"/>
</dbReference>
<keyword evidence="2" id="KW-0804">Transcription</keyword>